<dbReference type="Pfam" id="PF13329">
    <property type="entry name" value="ATG2_CAD"/>
    <property type="match status" value="2"/>
</dbReference>
<feature type="region of interest" description="Disordered" evidence="12">
    <location>
        <begin position="163"/>
        <end position="201"/>
    </location>
</feature>
<accession>A0A9P6IYH8</accession>
<feature type="compositionally biased region" description="Basic and acidic residues" evidence="12">
    <location>
        <begin position="1682"/>
        <end position="1698"/>
    </location>
</feature>
<dbReference type="GO" id="GO:0000422">
    <property type="term" value="P:autophagy of mitochondrion"/>
    <property type="evidence" value="ECO:0007669"/>
    <property type="project" value="TreeGrafter"/>
</dbReference>
<dbReference type="GO" id="GO:0000045">
    <property type="term" value="P:autophagosome assembly"/>
    <property type="evidence" value="ECO:0007669"/>
    <property type="project" value="TreeGrafter"/>
</dbReference>
<comment type="subcellular location">
    <subcellularLocation>
        <location evidence="1">Endoplasmic reticulum membrane</location>
        <topology evidence="1">Peripheral membrane protein</topology>
    </subcellularLocation>
    <subcellularLocation>
        <location evidence="2">Preautophagosomal structure membrane</location>
        <topology evidence="2">Peripheral membrane protein</topology>
    </subcellularLocation>
</comment>
<evidence type="ECO:0000313" key="14">
    <source>
        <dbReference type="Proteomes" id="UP000738359"/>
    </source>
</evidence>
<dbReference type="GO" id="GO:0032266">
    <property type="term" value="F:phosphatidylinositol-3-phosphate binding"/>
    <property type="evidence" value="ECO:0007669"/>
    <property type="project" value="TreeGrafter"/>
</dbReference>
<evidence type="ECO:0000256" key="6">
    <source>
        <dbReference type="ARBA" id="ARBA00022824"/>
    </source>
</evidence>
<comment type="caution">
    <text evidence="13">The sequence shown here is derived from an EMBL/GenBank/DDBJ whole genome shotgun (WGS) entry which is preliminary data.</text>
</comment>
<keyword evidence="14" id="KW-1185">Reference proteome</keyword>
<evidence type="ECO:0000256" key="9">
    <source>
        <dbReference type="ARBA" id="ARBA00023136"/>
    </source>
</evidence>
<dbReference type="InterPro" id="IPR026849">
    <property type="entry name" value="ATG2"/>
</dbReference>
<evidence type="ECO:0000256" key="2">
    <source>
        <dbReference type="ARBA" id="ARBA00004623"/>
    </source>
</evidence>
<keyword evidence="8" id="KW-0445">Lipid transport</keyword>
<keyword evidence="7" id="KW-0072">Autophagy</keyword>
<feature type="region of interest" description="Disordered" evidence="12">
    <location>
        <begin position="997"/>
        <end position="1019"/>
    </location>
</feature>
<keyword evidence="6" id="KW-0256">Endoplasmic reticulum</keyword>
<dbReference type="GO" id="GO:0005789">
    <property type="term" value="C:endoplasmic reticulum membrane"/>
    <property type="evidence" value="ECO:0007669"/>
    <property type="project" value="UniProtKB-SubCell"/>
</dbReference>
<feature type="region of interest" description="Disordered" evidence="12">
    <location>
        <begin position="901"/>
        <end position="923"/>
    </location>
</feature>
<feature type="region of interest" description="Disordered" evidence="12">
    <location>
        <begin position="795"/>
        <end position="867"/>
    </location>
</feature>
<organism evidence="13 14">
    <name type="scientific">Mortierella alpina</name>
    <name type="common">Oleaginous fungus</name>
    <name type="synonym">Mortierella renispora</name>
    <dbReference type="NCBI Taxonomy" id="64518"/>
    <lineage>
        <taxon>Eukaryota</taxon>
        <taxon>Fungi</taxon>
        <taxon>Fungi incertae sedis</taxon>
        <taxon>Mucoromycota</taxon>
        <taxon>Mortierellomycotina</taxon>
        <taxon>Mortierellomycetes</taxon>
        <taxon>Mortierellales</taxon>
        <taxon>Mortierellaceae</taxon>
        <taxon>Mortierella</taxon>
    </lineage>
</organism>
<feature type="compositionally biased region" description="Polar residues" evidence="12">
    <location>
        <begin position="852"/>
        <end position="867"/>
    </location>
</feature>
<dbReference type="GO" id="GO:0061908">
    <property type="term" value="C:phagophore"/>
    <property type="evidence" value="ECO:0007669"/>
    <property type="project" value="TreeGrafter"/>
</dbReference>
<dbReference type="GO" id="GO:0061723">
    <property type="term" value="P:glycophagy"/>
    <property type="evidence" value="ECO:0007669"/>
    <property type="project" value="TreeGrafter"/>
</dbReference>
<feature type="compositionally biased region" description="Basic residues" evidence="12">
    <location>
        <begin position="1637"/>
        <end position="1647"/>
    </location>
</feature>
<dbReference type="Proteomes" id="UP000738359">
    <property type="component" value="Unassembled WGS sequence"/>
</dbReference>
<dbReference type="PANTHER" id="PTHR13190:SF1">
    <property type="entry name" value="AUTOPHAGY-RELATED 2, ISOFORM A"/>
    <property type="match status" value="1"/>
</dbReference>
<dbReference type="GO" id="GO:0061709">
    <property type="term" value="P:reticulophagy"/>
    <property type="evidence" value="ECO:0007669"/>
    <property type="project" value="TreeGrafter"/>
</dbReference>
<feature type="region of interest" description="Disordered" evidence="12">
    <location>
        <begin position="1811"/>
        <end position="1897"/>
    </location>
</feature>
<evidence type="ECO:0000256" key="12">
    <source>
        <dbReference type="SAM" id="MobiDB-lite"/>
    </source>
</evidence>
<feature type="compositionally biased region" description="Basic and acidic residues" evidence="12">
    <location>
        <begin position="2230"/>
        <end position="2247"/>
    </location>
</feature>
<proteinExistence type="inferred from homology"/>
<evidence type="ECO:0000313" key="13">
    <source>
        <dbReference type="EMBL" id="KAF9953835.1"/>
    </source>
</evidence>
<dbReference type="PANTHER" id="PTHR13190">
    <property type="entry name" value="AUTOPHAGY-RELATED 2, ISOFORM A"/>
    <property type="match status" value="1"/>
</dbReference>
<feature type="compositionally biased region" description="Low complexity" evidence="12">
    <location>
        <begin position="1834"/>
        <end position="1845"/>
    </location>
</feature>
<feature type="compositionally biased region" description="Basic and acidic residues" evidence="12">
    <location>
        <begin position="1190"/>
        <end position="1200"/>
    </location>
</feature>
<reference evidence="13" key="1">
    <citation type="journal article" date="2020" name="Fungal Divers.">
        <title>Resolving the Mortierellaceae phylogeny through synthesis of multi-gene phylogenetics and phylogenomics.</title>
        <authorList>
            <person name="Vandepol N."/>
            <person name="Liber J."/>
            <person name="Desiro A."/>
            <person name="Na H."/>
            <person name="Kennedy M."/>
            <person name="Barry K."/>
            <person name="Grigoriev I.V."/>
            <person name="Miller A.N."/>
            <person name="O'Donnell K."/>
            <person name="Stajich J.E."/>
            <person name="Bonito G."/>
        </authorList>
    </citation>
    <scope>NUCLEOTIDE SEQUENCE</scope>
    <source>
        <strain evidence="13">CK1249</strain>
    </source>
</reference>
<gene>
    <name evidence="13" type="primary">ATG2</name>
    <name evidence="13" type="ORF">BGZ70_000106</name>
</gene>
<feature type="region of interest" description="Disordered" evidence="12">
    <location>
        <begin position="2025"/>
        <end position="2046"/>
    </location>
</feature>
<dbReference type="GO" id="GO:0043495">
    <property type="term" value="F:protein-membrane adaptor activity"/>
    <property type="evidence" value="ECO:0007669"/>
    <property type="project" value="TreeGrafter"/>
</dbReference>
<feature type="region of interest" description="Disordered" evidence="12">
    <location>
        <begin position="272"/>
        <end position="297"/>
    </location>
</feature>
<feature type="compositionally biased region" description="Polar residues" evidence="12">
    <location>
        <begin position="2316"/>
        <end position="2329"/>
    </location>
</feature>
<feature type="compositionally biased region" description="Low complexity" evidence="12">
    <location>
        <begin position="2297"/>
        <end position="2313"/>
    </location>
</feature>
<feature type="compositionally biased region" description="Low complexity" evidence="12">
    <location>
        <begin position="2213"/>
        <end position="2228"/>
    </location>
</feature>
<dbReference type="GO" id="GO:0034727">
    <property type="term" value="P:piecemeal microautophagy of the nucleus"/>
    <property type="evidence" value="ECO:0007669"/>
    <property type="project" value="TreeGrafter"/>
</dbReference>
<comment type="catalytic activity">
    <reaction evidence="11">
        <text>a 1,2-diacyl-sn-glycero-3-phosphoethanolamine(in) = a 1,2-diacyl-sn-glycero-3-phosphoethanolamine(out)</text>
        <dbReference type="Rhea" id="RHEA:38895"/>
        <dbReference type="ChEBI" id="CHEBI:64612"/>
    </reaction>
</comment>
<feature type="compositionally biased region" description="Low complexity" evidence="12">
    <location>
        <begin position="1860"/>
        <end position="1877"/>
    </location>
</feature>
<name>A0A9P6IYH8_MORAP</name>
<feature type="region of interest" description="Disordered" evidence="12">
    <location>
        <begin position="2213"/>
        <end position="2260"/>
    </location>
</feature>
<evidence type="ECO:0000256" key="7">
    <source>
        <dbReference type="ARBA" id="ARBA00023006"/>
    </source>
</evidence>
<dbReference type="GO" id="GO:0034045">
    <property type="term" value="C:phagophore assembly site membrane"/>
    <property type="evidence" value="ECO:0007669"/>
    <property type="project" value="UniProtKB-SubCell"/>
</dbReference>
<feature type="region of interest" description="Disordered" evidence="12">
    <location>
        <begin position="1148"/>
        <end position="1233"/>
    </location>
</feature>
<dbReference type="EMBL" id="JAAAHY010001013">
    <property type="protein sequence ID" value="KAF9953835.1"/>
    <property type="molecule type" value="Genomic_DNA"/>
</dbReference>
<feature type="compositionally biased region" description="Polar residues" evidence="12">
    <location>
        <begin position="521"/>
        <end position="530"/>
    </location>
</feature>
<feature type="compositionally biased region" description="Polar residues" evidence="12">
    <location>
        <begin position="504"/>
        <end position="514"/>
    </location>
</feature>
<dbReference type="GO" id="GO:0006869">
    <property type="term" value="P:lipid transport"/>
    <property type="evidence" value="ECO:0007669"/>
    <property type="project" value="UniProtKB-KW"/>
</dbReference>
<evidence type="ECO:0000256" key="10">
    <source>
        <dbReference type="ARBA" id="ARBA00024479"/>
    </source>
</evidence>
<feature type="region of interest" description="Disordered" evidence="12">
    <location>
        <begin position="499"/>
        <end position="607"/>
    </location>
</feature>
<evidence type="ECO:0000256" key="1">
    <source>
        <dbReference type="ARBA" id="ARBA00004406"/>
    </source>
</evidence>
<evidence type="ECO:0000256" key="4">
    <source>
        <dbReference type="ARBA" id="ARBA00018070"/>
    </source>
</evidence>
<evidence type="ECO:0000256" key="3">
    <source>
        <dbReference type="ARBA" id="ARBA00009714"/>
    </source>
</evidence>
<evidence type="ECO:0000256" key="11">
    <source>
        <dbReference type="ARBA" id="ARBA00024615"/>
    </source>
</evidence>
<evidence type="ECO:0000256" key="5">
    <source>
        <dbReference type="ARBA" id="ARBA00022448"/>
    </source>
</evidence>
<dbReference type="OrthoDB" id="18982at2759"/>
<feature type="compositionally biased region" description="Polar residues" evidence="12">
    <location>
        <begin position="997"/>
        <end position="1014"/>
    </location>
</feature>
<sequence>MRAWSLGNLFSSLAVPAGLQKRLVSFLLQRAIGHFLEDHLDLEKLDIELSNGIVHLTDLKLNTRVLNELVAGTPLAVTQGRIGSITATIPWRNLWNGQCVLEIDGIDITLAPVKAQTSHEHGSEDQILSSSVDLANDFLHQRSLGKEEETALQESLLQTFQTQATPSPSGFPGDFNARPASNTSSSASAGTAEHEGGEGADGEGVQFVAKLIEKLMARIQIICKGTTIRLRHSSSLPMTKVHSENTTCPRQPLDYEMEIRLPFIAYRDETPGWDQSSAGMGASSFGPTSSGNGSDSAAASTLLEESIAPSVIWQENPESIKTVVFRGFSVWIRQIGDAEAFVVQSEQKIGEIPPVAVDENDMSDSDADVFTDAQESFSQSMMASHIAGSRSLGPRMAPANYAPSSSPVPVPIPPVKHQDMRVELYAAEILSTLQHKNRVKVNIWKNATVAPGSGPSQAPLSGRSLLDIDFHLRSIFIALAPNQIAFLLEILAMMDNPPPLDTGVSPSQRTQATDQPGLGFASQNVAGQFSNERDISPLGEDQEPPTLSEPLPGMQPIQSKRSLSPRRGLSMDPLRASQNRSPGNRPRNLDPYSEVRGAGAGDATSTPAMFLDSSRFLSGSKYGESRPSSSSTEAVGASPLLSVKLKARISTLQMFVLFQDPDSQHDIPTEAGFFKRPQPEVLKAGHLKLELDSMVLRYQQWTATNSGGGSGPKSGKPNKGQIDFALSNFTVSEWIDAAPKQFDAESWKNADQYRVTLRKQYIPLVEFDADQETLIQTSPTSKFATIQVPDRYLTEHGLNLRTKKSKRQPESTRPPIPNRSEPGATGKDAPSPVTKEVVRMRVLLGGKKDGSRPNTPSLDTAAQSSSYTRDVTVEVKPMQVHLDLFTLERLELCLVAIMGPQENKPNVSSDDLKQQQEPSRRPMEQQIMDDLDAKHGMNKTKTRLRLRLNSVQLWVSVPDMAIRLTGQEDTGPEYRAIHDVLAVNISKLVLTQASDLTKGASSNHDGQDTSGGNTSDDHASKAKVDFASVSAFVIPAHVPNFEVTARLPKSLPAHYERPTSAEFSRVPALQAFALLEGEENVHNPVDEEEELLYFKQRTLETSLLVINMHFPLVAVHLEKRILDIFQLRANDLGTWLTLFAERLAALAPPAQEQPATRETDALNRFSPTTFEPSDPSDPKTDGGRSSLDGGYRDDHSEHGTDQSTAYGEELRHQAEGHTSAHRPRTSREYQSQPRLVKSTMASVLVFAQTVDVILDYPSGPTTLDPIPIVKSYQINAGEARIFTAVKYRGGTDTYLSVDAEDLDFWEITAQKPKAQLLTRTIPKTVKLKTPKPMFHMTSMLSFDPIVKYKENDTNLAFSGISWKFSIEQTAVDDVQDFFAEPVGIVYLNPPHQCTRVHVFATLIPEAPTLKSKVQIYNMALFLIDHTQSILSPKFPEIGVVGSGIDARQFWKSLGFVTIGQCPFFELNSVKSKTGQLPLYDLTITNQQFYLETCSDSFETLMRFASYLGENGDMPVEKKKILERLAEAERADNRAKSNVIYQDVLVASLDGDAFRRPKMDQDAVDKGTLEFVEGFYSIEQEDAESDHFKAQMRDIPDVDGFHEVYADLLAGSRRNEDQGRADHDGQSPDDRPLLTKSKGFKPKSKSKHPPQAGPDAVMDTTSLMPSHGTKKRSSSSARSSLDGGRRDEHRHAGGHAKRDSQLEDIIRILDPDAEFAVVENHFSIPILTEEERIQDEGSLAKLRLRVRDFNFSWRLYDGLDWEISKLDEAERKKQARQLANRLYDPNDVIHTTMDSAQSNLEASIFERLSGMQPSHLDRQGGSGEGGNALHRKDLSPSSSDADSTTDYQCDVASQAGGTGRGRSSSTAGAQAGRRSQQQSHHHYSASHTDSPKSKKKLERSKAPMIEFNADKVRVDFEDYISGVETASHLSLRVKQFEIIDNVKSSLWRKFLSHQRQESSAAAPRPTQSNMLRLDLDGVRPVVSASTVEYRLKAKILPLRLYVDQDALVFLIRFFVQGRGGGMAGAAGAPGVPGAEEPEDKVLGPDVSEKSKSNDLYFQSVKLGEIAVKIDYKPKHVDYTGLTGGNFVELMNFFHLDAAEMTLQAVQLHGISGFAKLGQDLVAAWLPHIRSTQVPHMVSGLTPIRSLVNLGSGIADLVLLPIEQYKRDGHIIRGLQKGGQAFTRATTLEALKIGTRLAVGTQVLLEHADEIFGSGAAAGNSSSGASGKSKGWTRDKGKGVADRGHHGAEDAGEDEDEDLDSYSGKRVVATMVSDSEAYMQESIDDEDQLLQHLYYQQQQQYHPHGQSGSSGSSLSAPAGTSSKTNRVSKYANQPADINEGMELAYKSLSKNIGTAAHTIFAVPMEVYERTGAQGSVRAVIRAVPVAVLKPMIGATEAFSKVLIGIRNSIDPAQRLQMEDKYKRQ</sequence>
<comment type="catalytic activity">
    <reaction evidence="10">
        <text>a 1,2-diacyl-sn-glycero-3-phospho-L-serine(in) = a 1,2-diacyl-sn-glycero-3-phospho-L-serine(out)</text>
        <dbReference type="Rhea" id="RHEA:38663"/>
        <dbReference type="ChEBI" id="CHEBI:57262"/>
    </reaction>
</comment>
<keyword evidence="9" id="KW-0472">Membrane</keyword>
<feature type="compositionally biased region" description="Basic and acidic residues" evidence="12">
    <location>
        <begin position="910"/>
        <end position="923"/>
    </location>
</feature>
<evidence type="ECO:0000256" key="8">
    <source>
        <dbReference type="ARBA" id="ARBA00023055"/>
    </source>
</evidence>
<feature type="region of interest" description="Disordered" evidence="12">
    <location>
        <begin position="2297"/>
        <end position="2330"/>
    </location>
</feature>
<comment type="similarity">
    <text evidence="3">Belongs to the ATG2 family.</text>
</comment>
<keyword evidence="5" id="KW-0813">Transport</keyword>
<feature type="compositionally biased region" description="Acidic residues" evidence="12">
    <location>
        <begin position="2248"/>
        <end position="2258"/>
    </location>
</feature>
<feature type="compositionally biased region" description="Basic and acidic residues" evidence="12">
    <location>
        <begin position="1612"/>
        <end position="1632"/>
    </location>
</feature>
<protein>
    <recommendedName>
        <fullName evidence="4">Autophagy-related protein 2</fullName>
    </recommendedName>
</protein>
<feature type="region of interest" description="Disordered" evidence="12">
    <location>
        <begin position="1611"/>
        <end position="1698"/>
    </location>
</feature>